<organism evidence="2 3">
    <name type="scientific">Lysobacter stagni</name>
    <dbReference type="NCBI Taxonomy" id="3045172"/>
    <lineage>
        <taxon>Bacteria</taxon>
        <taxon>Pseudomonadati</taxon>
        <taxon>Pseudomonadota</taxon>
        <taxon>Gammaproteobacteria</taxon>
        <taxon>Lysobacterales</taxon>
        <taxon>Lysobacteraceae</taxon>
        <taxon>Lysobacter</taxon>
    </lineage>
</organism>
<keyword evidence="1" id="KW-1133">Transmembrane helix</keyword>
<evidence type="ECO:0000313" key="3">
    <source>
        <dbReference type="Proteomes" id="UP001321580"/>
    </source>
</evidence>
<dbReference type="EMBL" id="JASGBI010000001">
    <property type="protein sequence ID" value="MDI9238615.1"/>
    <property type="molecule type" value="Genomic_DNA"/>
</dbReference>
<reference evidence="2 3" key="1">
    <citation type="submission" date="2023-05" db="EMBL/GenBank/DDBJ databases">
        <title>Lysobacter sp. strain LF1 Genome sequencing and assembly.</title>
        <authorList>
            <person name="Jung Y."/>
        </authorList>
    </citation>
    <scope>NUCLEOTIDE SEQUENCE [LARGE SCALE GENOMIC DNA]</scope>
    <source>
        <strain evidence="2 3">LF1</strain>
    </source>
</reference>
<feature type="transmembrane region" description="Helical" evidence="1">
    <location>
        <begin position="6"/>
        <end position="28"/>
    </location>
</feature>
<keyword evidence="3" id="KW-1185">Reference proteome</keyword>
<evidence type="ECO:0000313" key="2">
    <source>
        <dbReference type="EMBL" id="MDI9238615.1"/>
    </source>
</evidence>
<dbReference type="Pfam" id="PF05751">
    <property type="entry name" value="FixH"/>
    <property type="match status" value="1"/>
</dbReference>
<evidence type="ECO:0000256" key="1">
    <source>
        <dbReference type="SAM" id="Phobius"/>
    </source>
</evidence>
<comment type="caution">
    <text evidence="2">The sequence shown here is derived from an EMBL/GenBank/DDBJ whole genome shotgun (WGS) entry which is preliminary data.</text>
</comment>
<accession>A0ABT6XEQ2</accession>
<sequence>MRNPVLWLVIGLPIASIVAGVGLVVIALESGSTDAVIDTVERTAQIQVTELAPDARAQELKLSAVLRVDRKNVELLPVDGGFGQGAVGRDRPLTLTLSHPTEATQDRTLQLQPSELGWRAPVQLPLDHDWLLQLTPSDGSWRLRGRLHAGQLAAYLGPSLAKE</sequence>
<proteinExistence type="predicted"/>
<keyword evidence="1" id="KW-0472">Membrane</keyword>
<dbReference type="InterPro" id="IPR008620">
    <property type="entry name" value="FixH"/>
</dbReference>
<keyword evidence="1" id="KW-0812">Transmembrane</keyword>
<protein>
    <submittedName>
        <fullName evidence="2">FixH family protein</fullName>
    </submittedName>
</protein>
<gene>
    <name evidence="2" type="ORF">QLQ15_06760</name>
</gene>
<name>A0ABT6XEQ2_9GAMM</name>
<dbReference type="Proteomes" id="UP001321580">
    <property type="component" value="Unassembled WGS sequence"/>
</dbReference>
<dbReference type="RefSeq" id="WP_283212067.1">
    <property type="nucleotide sequence ID" value="NZ_JASGBI010000001.1"/>
</dbReference>